<sequence length="342" mass="37247">MSLCTFGWNQKNTTSIQHAPRRSVILVMLSLLLVGQAQAADKIIYIRPVPMNDDPLLKQGSKGINQAAQMYGLDADTLESQPNRESRLQQLEAAVKQGAKLVVLMGHEFKEPLASFASKAPKTRFLILDHCIDNPLPNVSCILFRETEASYLAGMEAALVSTSGKLGIIGPLDTPIRRKNLEAFSEGAKAANPNIVIREPQWINGEQPFNDPQRAEQLAKAMLDDGIDIIYAMASASNRGAFRAVSGDSKARIIGNAINQCPLAPGKVLDNIEVSMDTAIVLAVGEAMKGALAARIDYGMKEGAVSLTSLERDIAFSDCEIMRHRPVIQKLRDARKSLLSRK</sequence>
<comment type="subcellular location">
    <subcellularLocation>
        <location evidence="1">Cell membrane</location>
        <topology evidence="1">Lipid-anchor</topology>
    </subcellularLocation>
</comment>
<dbReference type="InterPro" id="IPR050957">
    <property type="entry name" value="BMP_lipoprotein"/>
</dbReference>
<dbReference type="SUPFAM" id="SSF53822">
    <property type="entry name" value="Periplasmic binding protein-like I"/>
    <property type="match status" value="1"/>
</dbReference>
<evidence type="ECO:0000256" key="6">
    <source>
        <dbReference type="ARBA" id="ARBA00023288"/>
    </source>
</evidence>
<evidence type="ECO:0000256" key="2">
    <source>
        <dbReference type="ARBA" id="ARBA00008610"/>
    </source>
</evidence>
<dbReference type="PANTHER" id="PTHR34296:SF2">
    <property type="entry name" value="ABC TRANSPORTER GUANOSINE-BINDING PROTEIN NUPN"/>
    <property type="match status" value="1"/>
</dbReference>
<dbReference type="RefSeq" id="WP_390321810.1">
    <property type="nucleotide sequence ID" value="NZ_JBHRTP010000106.1"/>
</dbReference>
<evidence type="ECO:0000256" key="1">
    <source>
        <dbReference type="ARBA" id="ARBA00004193"/>
    </source>
</evidence>
<gene>
    <name evidence="8" type="ORF">ACFOFO_25490</name>
</gene>
<keyword evidence="4" id="KW-0732">Signal</keyword>
<dbReference type="Proteomes" id="UP001595530">
    <property type="component" value="Unassembled WGS sequence"/>
</dbReference>
<evidence type="ECO:0000256" key="5">
    <source>
        <dbReference type="ARBA" id="ARBA00023136"/>
    </source>
</evidence>
<dbReference type="CDD" id="cd06354">
    <property type="entry name" value="PBP1_PrnA-like"/>
    <property type="match status" value="1"/>
</dbReference>
<evidence type="ECO:0000313" key="9">
    <source>
        <dbReference type="Proteomes" id="UP001595530"/>
    </source>
</evidence>
<keyword evidence="5" id="KW-0472">Membrane</keyword>
<keyword evidence="9" id="KW-1185">Reference proteome</keyword>
<dbReference type="PANTHER" id="PTHR34296">
    <property type="entry name" value="TRANSCRIPTIONAL ACTIVATOR PROTEIN MED"/>
    <property type="match status" value="1"/>
</dbReference>
<dbReference type="InterPro" id="IPR003760">
    <property type="entry name" value="PnrA-like"/>
</dbReference>
<comment type="caution">
    <text evidence="8">The sequence shown here is derived from an EMBL/GenBank/DDBJ whole genome shotgun (WGS) entry which is preliminary data.</text>
</comment>
<accession>A0ABV7F880</accession>
<proteinExistence type="inferred from homology"/>
<comment type="similarity">
    <text evidence="2">Belongs to the BMP lipoprotein family.</text>
</comment>
<dbReference type="Gene3D" id="3.40.50.2300">
    <property type="match status" value="2"/>
</dbReference>
<name>A0ABV7F880_9BURK</name>
<dbReference type="InterPro" id="IPR028082">
    <property type="entry name" value="Peripla_BP_I"/>
</dbReference>
<organism evidence="8 9">
    <name type="scientific">Undibacterium arcticum</name>
    <dbReference type="NCBI Taxonomy" id="1762892"/>
    <lineage>
        <taxon>Bacteria</taxon>
        <taxon>Pseudomonadati</taxon>
        <taxon>Pseudomonadota</taxon>
        <taxon>Betaproteobacteria</taxon>
        <taxon>Burkholderiales</taxon>
        <taxon>Oxalobacteraceae</taxon>
        <taxon>Undibacterium</taxon>
    </lineage>
</organism>
<protein>
    <submittedName>
        <fullName evidence="8">BMP family ABC transporter substrate-binding protein</fullName>
    </submittedName>
</protein>
<evidence type="ECO:0000313" key="8">
    <source>
        <dbReference type="EMBL" id="MFC3111259.1"/>
    </source>
</evidence>
<keyword evidence="6" id="KW-0449">Lipoprotein</keyword>
<keyword evidence="3" id="KW-1003">Cell membrane</keyword>
<reference evidence="9" key="1">
    <citation type="journal article" date="2019" name="Int. J. Syst. Evol. Microbiol.">
        <title>The Global Catalogue of Microorganisms (GCM) 10K type strain sequencing project: providing services to taxonomists for standard genome sequencing and annotation.</title>
        <authorList>
            <consortium name="The Broad Institute Genomics Platform"/>
            <consortium name="The Broad Institute Genome Sequencing Center for Infectious Disease"/>
            <person name="Wu L."/>
            <person name="Ma J."/>
        </authorList>
    </citation>
    <scope>NUCLEOTIDE SEQUENCE [LARGE SCALE GENOMIC DNA]</scope>
    <source>
        <strain evidence="9">KCTC 42986</strain>
    </source>
</reference>
<dbReference type="Pfam" id="PF02608">
    <property type="entry name" value="Bmp"/>
    <property type="match status" value="1"/>
</dbReference>
<dbReference type="EMBL" id="JBHRTP010000106">
    <property type="protein sequence ID" value="MFC3111259.1"/>
    <property type="molecule type" value="Genomic_DNA"/>
</dbReference>
<evidence type="ECO:0000256" key="3">
    <source>
        <dbReference type="ARBA" id="ARBA00022475"/>
    </source>
</evidence>
<evidence type="ECO:0000256" key="4">
    <source>
        <dbReference type="ARBA" id="ARBA00022729"/>
    </source>
</evidence>
<evidence type="ECO:0000259" key="7">
    <source>
        <dbReference type="Pfam" id="PF02608"/>
    </source>
</evidence>
<feature type="domain" description="ABC transporter substrate-binding protein PnrA-like" evidence="7">
    <location>
        <begin position="43"/>
        <end position="311"/>
    </location>
</feature>